<protein>
    <submittedName>
        <fullName evidence="7">MFS transporter</fullName>
    </submittedName>
</protein>
<feature type="transmembrane region" description="Helical" evidence="5">
    <location>
        <begin position="141"/>
        <end position="162"/>
    </location>
</feature>
<feature type="transmembrane region" description="Helical" evidence="5">
    <location>
        <begin position="362"/>
        <end position="388"/>
    </location>
</feature>
<dbReference type="RefSeq" id="WP_210201978.1">
    <property type="nucleotide sequence ID" value="NZ_OBQD01000004.1"/>
</dbReference>
<sequence length="509" mass="52712">MTTTTLDGSSARKWLLLLSACLTGVLIPLCFTGPAVVLPSVNEALGGTAVQLNWVINGYILTYGSAMMAAGSLTDIYGRKRVWLSGLALFAAATIAIPFSPTVIWMDVFRLIQGLGGAAAFAGAMSSLAQEYDGHARTRVFSLLGTTFGVGLAFGPLAAGALVDSLGWQWVFLATAAIGLLGFVMVAWSARESRDPNATGLDWPGAISFTAALALFTYAVLLAPEEGWGSAAVVGSLLVSAILFAAFIVIERRVARPMLDLSLFARAKFVGVQILAASPAFFYVTLIILLPARFIGIEGQSALDAGRLMIALSVPLLVVPFLAATLARWVTAGVLSGIGLLITALGLVWLAQALSVGNGASIILPMATIGIGIGLPWGLMDGLAVSVVEKERAGMATGIFNAVRVSADGVAIAIVGALLAGLIQSGLIRMFSATATSHDGMIEAANRIAMGDLAGATTILPDVGRALLVQSYDNAFQMQLYILAAASVVTALIVFALLGRVRTHDEDGA</sequence>
<comment type="subcellular location">
    <subcellularLocation>
        <location evidence="1">Membrane</location>
        <topology evidence="1">Multi-pass membrane protein</topology>
    </subcellularLocation>
</comment>
<dbReference type="SUPFAM" id="SSF103473">
    <property type="entry name" value="MFS general substrate transporter"/>
    <property type="match status" value="1"/>
</dbReference>
<feature type="transmembrane region" description="Helical" evidence="5">
    <location>
        <begin position="270"/>
        <end position="296"/>
    </location>
</feature>
<evidence type="ECO:0000256" key="1">
    <source>
        <dbReference type="ARBA" id="ARBA00004141"/>
    </source>
</evidence>
<evidence type="ECO:0000256" key="2">
    <source>
        <dbReference type="ARBA" id="ARBA00022692"/>
    </source>
</evidence>
<keyword evidence="2 5" id="KW-0812">Transmembrane</keyword>
<dbReference type="Pfam" id="PF07690">
    <property type="entry name" value="MFS_1"/>
    <property type="match status" value="1"/>
</dbReference>
<feature type="domain" description="Major facilitator superfamily (MFS) profile" evidence="6">
    <location>
        <begin position="16"/>
        <end position="502"/>
    </location>
</feature>
<evidence type="ECO:0000256" key="3">
    <source>
        <dbReference type="ARBA" id="ARBA00022989"/>
    </source>
</evidence>
<evidence type="ECO:0000256" key="4">
    <source>
        <dbReference type="ARBA" id="ARBA00023136"/>
    </source>
</evidence>
<dbReference type="CDD" id="cd17321">
    <property type="entry name" value="MFS_MMR_MDR_like"/>
    <property type="match status" value="1"/>
</dbReference>
<keyword evidence="3 5" id="KW-1133">Transmembrane helix</keyword>
<dbReference type="GO" id="GO:0016020">
    <property type="term" value="C:membrane"/>
    <property type="evidence" value="ECO:0007669"/>
    <property type="project" value="UniProtKB-SubCell"/>
</dbReference>
<name>A0A285UAF3_9HYPH</name>
<dbReference type="InterPro" id="IPR036259">
    <property type="entry name" value="MFS_trans_sf"/>
</dbReference>
<feature type="transmembrane region" description="Helical" evidence="5">
    <location>
        <begin position="409"/>
        <end position="431"/>
    </location>
</feature>
<keyword evidence="4 5" id="KW-0472">Membrane</keyword>
<feature type="transmembrane region" description="Helical" evidence="5">
    <location>
        <begin position="308"/>
        <end position="327"/>
    </location>
</feature>
<feature type="transmembrane region" description="Helical" evidence="5">
    <location>
        <begin position="82"/>
        <end position="105"/>
    </location>
</feature>
<dbReference type="PROSITE" id="PS50850">
    <property type="entry name" value="MFS"/>
    <property type="match status" value="1"/>
</dbReference>
<feature type="transmembrane region" description="Helical" evidence="5">
    <location>
        <begin position="227"/>
        <end position="250"/>
    </location>
</feature>
<evidence type="ECO:0000313" key="7">
    <source>
        <dbReference type="EMBL" id="SOC37301.1"/>
    </source>
</evidence>
<accession>A0A285UAF3</accession>
<dbReference type="Gene3D" id="1.20.1250.20">
    <property type="entry name" value="MFS general substrate transporter like domains"/>
    <property type="match status" value="1"/>
</dbReference>
<feature type="transmembrane region" description="Helical" evidence="5">
    <location>
        <begin position="334"/>
        <end position="356"/>
    </location>
</feature>
<reference evidence="7 8" key="1">
    <citation type="submission" date="2017-08" db="EMBL/GenBank/DDBJ databases">
        <authorList>
            <person name="de Groot N.N."/>
        </authorList>
    </citation>
    <scope>NUCLEOTIDE SEQUENCE [LARGE SCALE GENOMIC DNA]</scope>
    <source>
        <strain evidence="7 8">JC85</strain>
    </source>
</reference>
<feature type="transmembrane region" description="Helical" evidence="5">
    <location>
        <begin position="478"/>
        <end position="498"/>
    </location>
</feature>
<proteinExistence type="predicted"/>
<feature type="transmembrane region" description="Helical" evidence="5">
    <location>
        <begin position="48"/>
        <end position="70"/>
    </location>
</feature>
<dbReference type="AlphaFoldDB" id="A0A285UAF3"/>
<evidence type="ECO:0000256" key="5">
    <source>
        <dbReference type="SAM" id="Phobius"/>
    </source>
</evidence>
<dbReference type="GO" id="GO:0022857">
    <property type="term" value="F:transmembrane transporter activity"/>
    <property type="evidence" value="ECO:0007669"/>
    <property type="project" value="InterPro"/>
</dbReference>
<evidence type="ECO:0000313" key="8">
    <source>
        <dbReference type="Proteomes" id="UP000219167"/>
    </source>
</evidence>
<dbReference type="PANTHER" id="PTHR42718:SF49">
    <property type="entry name" value="EXPORT PROTEIN"/>
    <property type="match status" value="1"/>
</dbReference>
<keyword evidence="8" id="KW-1185">Reference proteome</keyword>
<dbReference type="EMBL" id="OBQD01000004">
    <property type="protein sequence ID" value="SOC37301.1"/>
    <property type="molecule type" value="Genomic_DNA"/>
</dbReference>
<feature type="transmembrane region" description="Helical" evidence="5">
    <location>
        <begin position="200"/>
        <end position="221"/>
    </location>
</feature>
<evidence type="ECO:0000259" key="6">
    <source>
        <dbReference type="PROSITE" id="PS50850"/>
    </source>
</evidence>
<dbReference type="PANTHER" id="PTHR42718">
    <property type="entry name" value="MAJOR FACILITATOR SUPERFAMILY MULTIDRUG TRANSPORTER MFSC"/>
    <property type="match status" value="1"/>
</dbReference>
<feature type="transmembrane region" description="Helical" evidence="5">
    <location>
        <begin position="168"/>
        <end position="188"/>
    </location>
</feature>
<feature type="transmembrane region" description="Helical" evidence="5">
    <location>
        <begin position="111"/>
        <end position="129"/>
    </location>
</feature>
<dbReference type="InterPro" id="IPR011701">
    <property type="entry name" value="MFS"/>
</dbReference>
<organism evidence="7 8">
    <name type="scientific">Rhizobium subbaraonis</name>
    <dbReference type="NCBI Taxonomy" id="908946"/>
    <lineage>
        <taxon>Bacteria</taxon>
        <taxon>Pseudomonadati</taxon>
        <taxon>Pseudomonadota</taxon>
        <taxon>Alphaproteobacteria</taxon>
        <taxon>Hyphomicrobiales</taxon>
        <taxon>Rhizobiaceae</taxon>
        <taxon>Rhizobium/Agrobacterium group</taxon>
        <taxon>Rhizobium</taxon>
    </lineage>
</organism>
<gene>
    <name evidence="7" type="ORF">SAMN05892877_104101</name>
</gene>
<dbReference type="InterPro" id="IPR020846">
    <property type="entry name" value="MFS_dom"/>
</dbReference>
<dbReference type="Proteomes" id="UP000219167">
    <property type="component" value="Unassembled WGS sequence"/>
</dbReference>